<reference evidence="2" key="1">
    <citation type="journal article" date="2023" name="Nat. Plants">
        <title>Single-cell RNA sequencing provides a high-resolution roadmap for understanding the multicellular compartmentation of specialized metabolism.</title>
        <authorList>
            <person name="Sun S."/>
            <person name="Shen X."/>
            <person name="Li Y."/>
            <person name="Li Y."/>
            <person name="Wang S."/>
            <person name="Li R."/>
            <person name="Zhang H."/>
            <person name="Shen G."/>
            <person name="Guo B."/>
            <person name="Wei J."/>
            <person name="Xu J."/>
            <person name="St-Pierre B."/>
            <person name="Chen S."/>
            <person name="Sun C."/>
        </authorList>
    </citation>
    <scope>NUCLEOTIDE SEQUENCE [LARGE SCALE GENOMIC DNA]</scope>
</reference>
<sequence length="923" mass="99882">MSSERELEEQLKEAGNKLLEPPSSIDELLPLLDQVENFLSRVEQSPAKSMQAALSPLTKALVADELLRHSDVDVKVAVASCISEITRITAPDAPYDDDKMKDVFQLIVSSFEHLSDKSSRSYSKRAVILETVAKVRSCVVMLDLECDGLIAEMFQLFLGTIRDYHPSSIFSSMETIMTLVLEESEDVSPEILTPLLATVKKDNKEVMPIAVKLAEKVFQNCAVKLKPYLGPAIKSLDVSLADYSSVVTSICEEDNPSAARPTDGSATTEQLKDLGDNAARTSVEDPATQVEESKPATSTVDETMQEAKDEEACQGDGDADMDRSPNKVTSNGVDDSGTRKQGAEKETRPELGDQLSTGKVASEAEVDDSEAGRSANVESELDNPAGKRGNKSNASSNVSESSDTSHVDGDKEVEKLPDRQHSHGKDLHGSPGQEVNSVVAKPSVKDTSTDLSTPKASETEVERVASPTLSGTIHDDRRLKKASRAKKKGSLVQEETPLVDLLPKKVVEGTNDSEVKPNRRTGKKAPADVADEDKMSADADTSKISSGGASDSGAKRMEEMDRKVEESSNIEDAPSSKKKKDGKKRARGKAALENEGPKSSAKDDQKEVSSPKPPTKSTKDEESLEETNRTNTKRKRGTGKDKAPETVEYGENLVGAKVKVWWPRDREYYEGTVDSFDPIKKKHKVLYTDGDEEILNLKKERWEFIEDSLTSDEQTAEHSSPDSTPEMQKKKKAKTVSESSAKNSRTEVSSKSGAASSSKSKGLAPKSGRKSKDDGKVELKLKDKTSRPGGKAEDDISGKSKANSHKTAGRHVDDSPKTSIKSKDVDGKTKSKQEITPKVASKLKQDFSKSSSKSKGKTSQGGGDTNSNGLGKAKHGSSKTRESGDLKEKSLDSARTSEGIKGKSSESKALDKETVSAKKRRRG</sequence>
<dbReference type="EMBL" id="CM044708">
    <property type="protein sequence ID" value="KAI5647927.1"/>
    <property type="molecule type" value="Genomic_DNA"/>
</dbReference>
<evidence type="ECO:0000313" key="2">
    <source>
        <dbReference type="Proteomes" id="UP001060085"/>
    </source>
</evidence>
<dbReference type="Proteomes" id="UP001060085">
    <property type="component" value="Linkage Group LG08"/>
</dbReference>
<accession>A0ACB9ZNZ3</accession>
<organism evidence="1 2">
    <name type="scientific">Catharanthus roseus</name>
    <name type="common">Madagascar periwinkle</name>
    <name type="synonym">Vinca rosea</name>
    <dbReference type="NCBI Taxonomy" id="4058"/>
    <lineage>
        <taxon>Eukaryota</taxon>
        <taxon>Viridiplantae</taxon>
        <taxon>Streptophyta</taxon>
        <taxon>Embryophyta</taxon>
        <taxon>Tracheophyta</taxon>
        <taxon>Spermatophyta</taxon>
        <taxon>Magnoliopsida</taxon>
        <taxon>eudicotyledons</taxon>
        <taxon>Gunneridae</taxon>
        <taxon>Pentapetalae</taxon>
        <taxon>asterids</taxon>
        <taxon>lamiids</taxon>
        <taxon>Gentianales</taxon>
        <taxon>Apocynaceae</taxon>
        <taxon>Rauvolfioideae</taxon>
        <taxon>Vinceae</taxon>
        <taxon>Catharanthinae</taxon>
        <taxon>Catharanthus</taxon>
    </lineage>
</organism>
<proteinExistence type="predicted"/>
<comment type="caution">
    <text evidence="1">The sequence shown here is derived from an EMBL/GenBank/DDBJ whole genome shotgun (WGS) entry which is preliminary data.</text>
</comment>
<gene>
    <name evidence="1" type="ORF">M9H77_33932</name>
</gene>
<name>A0ACB9ZNZ3_CATRO</name>
<protein>
    <submittedName>
        <fullName evidence="1">Uncharacterized protein</fullName>
    </submittedName>
</protein>
<keyword evidence="2" id="KW-1185">Reference proteome</keyword>
<evidence type="ECO:0000313" key="1">
    <source>
        <dbReference type="EMBL" id="KAI5647927.1"/>
    </source>
</evidence>